<dbReference type="NCBIfam" id="NF009854">
    <property type="entry name" value="PRK13320.1-6"/>
    <property type="match status" value="1"/>
</dbReference>
<evidence type="ECO:0000256" key="2">
    <source>
        <dbReference type="ARBA" id="ARBA00001958"/>
    </source>
</evidence>
<dbReference type="HAMAP" id="MF_01274">
    <property type="entry name" value="Pantothen_kinase_3"/>
    <property type="match status" value="1"/>
</dbReference>
<evidence type="ECO:0000313" key="18">
    <source>
        <dbReference type="Proteomes" id="UP000698924"/>
    </source>
</evidence>
<comment type="caution">
    <text evidence="17">The sequence shown here is derived from an EMBL/GenBank/DDBJ whole genome shotgun (WGS) entry which is preliminary data.</text>
</comment>
<dbReference type="PANTHER" id="PTHR34265">
    <property type="entry name" value="TYPE III PANTOTHENATE KINASE"/>
    <property type="match status" value="1"/>
</dbReference>
<evidence type="ECO:0000256" key="8">
    <source>
        <dbReference type="ARBA" id="ARBA00022679"/>
    </source>
</evidence>
<evidence type="ECO:0000256" key="14">
    <source>
        <dbReference type="ARBA" id="ARBA00038036"/>
    </source>
</evidence>
<evidence type="ECO:0000256" key="4">
    <source>
        <dbReference type="ARBA" id="ARBA00005225"/>
    </source>
</evidence>
<comment type="cofactor">
    <cofactor evidence="16">
        <name>NH4(+)</name>
        <dbReference type="ChEBI" id="CHEBI:28938"/>
    </cofactor>
    <cofactor evidence="16">
        <name>K(+)</name>
        <dbReference type="ChEBI" id="CHEBI:29103"/>
    </cofactor>
    <text evidence="16">A monovalent cation. Ammonium or potassium.</text>
</comment>
<keyword evidence="12 16" id="KW-0630">Potassium</keyword>
<keyword evidence="16" id="KW-0479">Metal-binding</keyword>
<comment type="catalytic activity">
    <reaction evidence="1 16">
        <text>(R)-pantothenate + ATP = (R)-4'-phosphopantothenate + ADP + H(+)</text>
        <dbReference type="Rhea" id="RHEA:16373"/>
        <dbReference type="ChEBI" id="CHEBI:10986"/>
        <dbReference type="ChEBI" id="CHEBI:15378"/>
        <dbReference type="ChEBI" id="CHEBI:29032"/>
        <dbReference type="ChEBI" id="CHEBI:30616"/>
        <dbReference type="ChEBI" id="CHEBI:456216"/>
        <dbReference type="EC" id="2.7.1.33"/>
    </reaction>
</comment>
<proteinExistence type="inferred from homology"/>
<evidence type="ECO:0000256" key="3">
    <source>
        <dbReference type="ARBA" id="ARBA00004496"/>
    </source>
</evidence>
<comment type="similarity">
    <text evidence="14 16">Belongs to the type III pantothenate kinase family.</text>
</comment>
<keyword evidence="13 16" id="KW-0173">Coenzyme A biosynthesis</keyword>
<dbReference type="CDD" id="cd24015">
    <property type="entry name" value="ASKHA_NBD_PanK-III"/>
    <property type="match status" value="1"/>
</dbReference>
<reference evidence="17 18" key="1">
    <citation type="journal article" date="2021" name="Sci. Rep.">
        <title>The distribution of antibiotic resistance genes in chicken gut microbiota commensals.</title>
        <authorList>
            <person name="Juricova H."/>
            <person name="Matiasovicova J."/>
            <person name="Kubasova T."/>
            <person name="Cejkova D."/>
            <person name="Rychlik I."/>
        </authorList>
    </citation>
    <scope>NUCLEOTIDE SEQUENCE [LARGE SCALE GENOMIC DNA]</scope>
    <source>
        <strain evidence="17 18">An421</strain>
    </source>
</reference>
<comment type="subcellular location">
    <subcellularLocation>
        <location evidence="3 16">Cytoplasm</location>
    </subcellularLocation>
</comment>
<evidence type="ECO:0000256" key="13">
    <source>
        <dbReference type="ARBA" id="ARBA00022993"/>
    </source>
</evidence>
<evidence type="ECO:0000256" key="5">
    <source>
        <dbReference type="ARBA" id="ARBA00011738"/>
    </source>
</evidence>
<dbReference type="SUPFAM" id="SSF53067">
    <property type="entry name" value="Actin-like ATPase domain"/>
    <property type="match status" value="2"/>
</dbReference>
<dbReference type="EC" id="2.7.1.33" evidence="6 16"/>
<keyword evidence="10 16" id="KW-0418">Kinase</keyword>
<dbReference type="GO" id="GO:0015937">
    <property type="term" value="P:coenzyme A biosynthetic process"/>
    <property type="evidence" value="ECO:0007669"/>
    <property type="project" value="UniProtKB-UniRule"/>
</dbReference>
<keyword evidence="8 16" id="KW-0808">Transferase</keyword>
<dbReference type="InterPro" id="IPR004619">
    <property type="entry name" value="Type_III_PanK"/>
</dbReference>
<dbReference type="Proteomes" id="UP000698924">
    <property type="component" value="Unassembled WGS sequence"/>
</dbReference>
<dbReference type="GO" id="GO:0046872">
    <property type="term" value="F:metal ion binding"/>
    <property type="evidence" value="ECO:0007669"/>
    <property type="project" value="UniProtKB-KW"/>
</dbReference>
<dbReference type="GO" id="GO:0005524">
    <property type="term" value="F:ATP binding"/>
    <property type="evidence" value="ECO:0007669"/>
    <property type="project" value="UniProtKB-UniRule"/>
</dbReference>
<dbReference type="RefSeq" id="WP_204971309.1">
    <property type="nucleotide sequence ID" value="NZ_JAAZTS010000004.1"/>
</dbReference>
<accession>A0AA40ZSA0</accession>
<feature type="active site" description="Proton acceptor" evidence="16">
    <location>
        <position position="95"/>
    </location>
</feature>
<feature type="binding site" evidence="16">
    <location>
        <position position="116"/>
    </location>
    <ligand>
        <name>K(+)</name>
        <dbReference type="ChEBI" id="CHEBI:29103"/>
    </ligand>
</feature>
<dbReference type="EMBL" id="JACJMO010000004">
    <property type="protein sequence ID" value="MBM6856941.1"/>
    <property type="molecule type" value="Genomic_DNA"/>
</dbReference>
<comment type="function">
    <text evidence="16">Catalyzes the phosphorylation of pantothenate (Pan), the first step in CoA biosynthesis.</text>
</comment>
<protein>
    <recommendedName>
        <fullName evidence="15 16">Type III pantothenate kinase</fullName>
        <ecNumber evidence="6 16">2.7.1.33</ecNumber>
    </recommendedName>
    <alternativeName>
        <fullName evidence="16">PanK-III</fullName>
    </alternativeName>
    <alternativeName>
        <fullName evidence="16">Pantothenic acid kinase</fullName>
    </alternativeName>
</protein>
<evidence type="ECO:0000256" key="11">
    <source>
        <dbReference type="ARBA" id="ARBA00022840"/>
    </source>
</evidence>
<dbReference type="GO" id="GO:0005737">
    <property type="term" value="C:cytoplasm"/>
    <property type="evidence" value="ECO:0007669"/>
    <property type="project" value="UniProtKB-SubCell"/>
</dbReference>
<dbReference type="PANTHER" id="PTHR34265:SF1">
    <property type="entry name" value="TYPE III PANTOTHENATE KINASE"/>
    <property type="match status" value="1"/>
</dbReference>
<evidence type="ECO:0000256" key="16">
    <source>
        <dbReference type="HAMAP-Rule" id="MF_01274"/>
    </source>
</evidence>
<keyword evidence="9 16" id="KW-0547">Nucleotide-binding</keyword>
<comment type="cofactor">
    <cofactor evidence="2">
        <name>K(+)</name>
        <dbReference type="ChEBI" id="CHEBI:29103"/>
    </cofactor>
</comment>
<evidence type="ECO:0000256" key="7">
    <source>
        <dbReference type="ARBA" id="ARBA00022490"/>
    </source>
</evidence>
<gene>
    <name evidence="16" type="primary">coaX</name>
    <name evidence="17" type="ORF">H6D15_04880</name>
</gene>
<comment type="subunit">
    <text evidence="5 16">Homodimer.</text>
</comment>
<dbReference type="Gene3D" id="3.30.420.40">
    <property type="match status" value="1"/>
</dbReference>
<dbReference type="NCBIfam" id="TIGR00671">
    <property type="entry name" value="baf"/>
    <property type="match status" value="1"/>
</dbReference>
<evidence type="ECO:0000256" key="12">
    <source>
        <dbReference type="ARBA" id="ARBA00022958"/>
    </source>
</evidence>
<dbReference type="AlphaFoldDB" id="A0AA40ZSA0"/>
<keyword evidence="11 16" id="KW-0067">ATP-binding</keyword>
<feature type="binding site" evidence="16">
    <location>
        <position position="119"/>
    </location>
    <ligand>
        <name>ATP</name>
        <dbReference type="ChEBI" id="CHEBI:30616"/>
    </ligand>
</feature>
<evidence type="ECO:0000256" key="9">
    <source>
        <dbReference type="ARBA" id="ARBA00022741"/>
    </source>
</evidence>
<evidence type="ECO:0000256" key="15">
    <source>
        <dbReference type="ARBA" id="ARBA00040883"/>
    </source>
</evidence>
<keyword evidence="18" id="KW-1185">Reference proteome</keyword>
<evidence type="ECO:0000256" key="6">
    <source>
        <dbReference type="ARBA" id="ARBA00012102"/>
    </source>
</evidence>
<organism evidence="17 18">
    <name type="scientific">Caecibacteroides pullorum</name>
    <dbReference type="NCBI Taxonomy" id="2725562"/>
    <lineage>
        <taxon>Bacteria</taxon>
        <taxon>Pseudomonadati</taxon>
        <taxon>Bacteroidota</taxon>
        <taxon>Bacteroidia</taxon>
        <taxon>Bacteroidales</taxon>
        <taxon>Bacteroidaceae</taxon>
        <taxon>Caecibacteroides</taxon>
    </lineage>
</organism>
<evidence type="ECO:0000256" key="1">
    <source>
        <dbReference type="ARBA" id="ARBA00001206"/>
    </source>
</evidence>
<keyword evidence="7 16" id="KW-0963">Cytoplasm</keyword>
<evidence type="ECO:0000313" key="17">
    <source>
        <dbReference type="EMBL" id="MBM6856941.1"/>
    </source>
</evidence>
<dbReference type="GO" id="GO:0004594">
    <property type="term" value="F:pantothenate kinase activity"/>
    <property type="evidence" value="ECO:0007669"/>
    <property type="project" value="UniProtKB-UniRule"/>
</dbReference>
<name>A0AA40ZSA0_9BACT</name>
<sequence length="243" mass="26953">MNLIIDIGNTVAKIALFEGADLKDVVYDSNFTLESLPDVCRRYPIEKAIVATVIDLTDEAEARLAELPCPLLRLGADTPLPVENLYETPRTLGYDRMAAVVGAAERFPGRDILVIDAGTCITYEFVDAAGRYHGGNISPGLQMRFRALNHYTGRLPLVEAEGRLLPMGKDTETAIRAGVLKGIEYEMAGYIRAMKDKYPELLVFLTGGDEFSFDTNLKSIIFADRFLVLKGLNRILIYNNDEI</sequence>
<feature type="binding site" evidence="16">
    <location>
        <begin position="6"/>
        <end position="13"/>
    </location>
    <ligand>
        <name>ATP</name>
        <dbReference type="ChEBI" id="CHEBI:30616"/>
    </ligand>
</feature>
<dbReference type="InterPro" id="IPR043129">
    <property type="entry name" value="ATPase_NBD"/>
</dbReference>
<evidence type="ECO:0000256" key="10">
    <source>
        <dbReference type="ARBA" id="ARBA00022777"/>
    </source>
</evidence>
<feature type="binding site" evidence="16">
    <location>
        <position position="171"/>
    </location>
    <ligand>
        <name>substrate</name>
    </ligand>
</feature>
<dbReference type="Pfam" id="PF03309">
    <property type="entry name" value="Pan_kinase"/>
    <property type="match status" value="1"/>
</dbReference>
<comment type="pathway">
    <text evidence="4 16">Cofactor biosynthesis; coenzyme A biosynthesis; CoA from (R)-pantothenate: step 1/5.</text>
</comment>
<feature type="binding site" evidence="16">
    <location>
        <position position="86"/>
    </location>
    <ligand>
        <name>substrate</name>
    </ligand>
</feature>
<feature type="binding site" evidence="16">
    <location>
        <begin position="93"/>
        <end position="96"/>
    </location>
    <ligand>
        <name>substrate</name>
    </ligand>
</feature>